<sequence length="103" mass="11223">MANRPGKCIKWSVAIDPVTAIFIRGGLHPGLTARGHRDYPENANGEQPNARETAPTTGERRCEKLNTQWNESPQAQDPVAFGLSIVKPCFSIVSTKSIVAPPR</sequence>
<comment type="caution">
    <text evidence="2">The sequence shown here is derived from an EMBL/GenBank/DDBJ whole genome shotgun (WGS) entry which is preliminary data.</text>
</comment>
<name>A0ABN0UAW3_9ACTN</name>
<organism evidence="2 3">
    <name type="scientific">Cryptosporangium japonicum</name>
    <dbReference type="NCBI Taxonomy" id="80872"/>
    <lineage>
        <taxon>Bacteria</taxon>
        <taxon>Bacillati</taxon>
        <taxon>Actinomycetota</taxon>
        <taxon>Actinomycetes</taxon>
        <taxon>Cryptosporangiales</taxon>
        <taxon>Cryptosporangiaceae</taxon>
        <taxon>Cryptosporangium</taxon>
    </lineage>
</organism>
<feature type="region of interest" description="Disordered" evidence="1">
    <location>
        <begin position="33"/>
        <end position="59"/>
    </location>
</feature>
<dbReference type="EMBL" id="BAAAGX010000012">
    <property type="protein sequence ID" value="GAA0244444.1"/>
    <property type="molecule type" value="Genomic_DNA"/>
</dbReference>
<evidence type="ECO:0000313" key="3">
    <source>
        <dbReference type="Proteomes" id="UP001500967"/>
    </source>
</evidence>
<proteinExistence type="predicted"/>
<evidence type="ECO:0000256" key="1">
    <source>
        <dbReference type="SAM" id="MobiDB-lite"/>
    </source>
</evidence>
<reference evidence="2 3" key="1">
    <citation type="journal article" date="2019" name="Int. J. Syst. Evol. Microbiol.">
        <title>The Global Catalogue of Microorganisms (GCM) 10K type strain sequencing project: providing services to taxonomists for standard genome sequencing and annotation.</title>
        <authorList>
            <consortium name="The Broad Institute Genomics Platform"/>
            <consortium name="The Broad Institute Genome Sequencing Center for Infectious Disease"/>
            <person name="Wu L."/>
            <person name="Ma J."/>
        </authorList>
    </citation>
    <scope>NUCLEOTIDE SEQUENCE [LARGE SCALE GENOMIC DNA]</scope>
    <source>
        <strain evidence="2 3">JCM 10425</strain>
    </source>
</reference>
<evidence type="ECO:0008006" key="4">
    <source>
        <dbReference type="Google" id="ProtNLM"/>
    </source>
</evidence>
<evidence type="ECO:0000313" key="2">
    <source>
        <dbReference type="EMBL" id="GAA0244444.1"/>
    </source>
</evidence>
<keyword evidence="3" id="KW-1185">Reference proteome</keyword>
<dbReference type="Proteomes" id="UP001500967">
    <property type="component" value="Unassembled WGS sequence"/>
</dbReference>
<accession>A0ABN0UAW3</accession>
<gene>
    <name evidence="2" type="ORF">GCM10009539_32380</name>
</gene>
<protein>
    <recommendedName>
        <fullName evidence="4">Transposase</fullName>
    </recommendedName>
</protein>